<dbReference type="AlphaFoldDB" id="A0A8N4L7F3"/>
<sequence>MIQLFILLSTWLFTEKCYAEQNNQTDCSRLPKSIAPHICCRFPELFEGQILDECHRLHNEFGQNASLDEQTFVGMENVVTSELTSISTINLCYNKLFLKIFIKALSKNALKKVNMWIFLQ</sequence>
<feature type="chain" id="PRO_5035450351" evidence="1">
    <location>
        <begin position="20"/>
        <end position="120"/>
    </location>
</feature>
<gene>
    <name evidence="3" type="primary">LOC105230660</name>
</gene>
<evidence type="ECO:0000256" key="1">
    <source>
        <dbReference type="SAM" id="SignalP"/>
    </source>
</evidence>
<organism evidence="2 3">
    <name type="scientific">Bactrocera dorsalis</name>
    <name type="common">Oriental fruit fly</name>
    <name type="synonym">Dacus dorsalis</name>
    <dbReference type="NCBI Taxonomy" id="27457"/>
    <lineage>
        <taxon>Eukaryota</taxon>
        <taxon>Metazoa</taxon>
        <taxon>Ecdysozoa</taxon>
        <taxon>Arthropoda</taxon>
        <taxon>Hexapoda</taxon>
        <taxon>Insecta</taxon>
        <taxon>Pterygota</taxon>
        <taxon>Neoptera</taxon>
        <taxon>Endopterygota</taxon>
        <taxon>Diptera</taxon>
        <taxon>Brachycera</taxon>
        <taxon>Muscomorpha</taxon>
        <taxon>Tephritoidea</taxon>
        <taxon>Tephritidae</taxon>
        <taxon>Bactrocera</taxon>
        <taxon>Bactrocera</taxon>
    </lineage>
</organism>
<keyword evidence="1" id="KW-0732">Signal</keyword>
<keyword evidence="2" id="KW-1185">Reference proteome</keyword>
<dbReference type="RefSeq" id="XP_029408044.1">
    <property type="nucleotide sequence ID" value="XM_029552184.2"/>
</dbReference>
<evidence type="ECO:0000313" key="3">
    <source>
        <dbReference type="RefSeq" id="XP_029408044.1"/>
    </source>
</evidence>
<reference evidence="3" key="1">
    <citation type="submission" date="2025-08" db="UniProtKB">
        <authorList>
            <consortium name="RefSeq"/>
        </authorList>
    </citation>
    <scope>IDENTIFICATION</scope>
    <source>
        <tissue evidence="3">Adult</tissue>
    </source>
</reference>
<accession>A0A8N4L7F3</accession>
<evidence type="ECO:0000313" key="2">
    <source>
        <dbReference type="Proteomes" id="UP001652620"/>
    </source>
</evidence>
<proteinExistence type="predicted"/>
<protein>
    <submittedName>
        <fullName evidence="3">Uncharacterized protein LOC105230660 isoform X3</fullName>
    </submittedName>
</protein>
<name>A0A8N4L7F3_BACDO</name>
<dbReference type="GeneID" id="105230660"/>
<feature type="signal peptide" evidence="1">
    <location>
        <begin position="1"/>
        <end position="19"/>
    </location>
</feature>
<dbReference type="OrthoDB" id="7730192at2759"/>
<dbReference type="Proteomes" id="UP001652620">
    <property type="component" value="Chromosome 3"/>
</dbReference>